<evidence type="ECO:0000256" key="1">
    <source>
        <dbReference type="ARBA" id="ARBA00004651"/>
    </source>
</evidence>
<dbReference type="Pfam" id="PF09335">
    <property type="entry name" value="VTT_dom"/>
    <property type="match status" value="1"/>
</dbReference>
<dbReference type="SUPFAM" id="SSF48317">
    <property type="entry name" value="Acid phosphatase/Vanadium-dependent haloperoxidase"/>
    <property type="match status" value="1"/>
</dbReference>
<feature type="transmembrane region" description="Helical" evidence="7">
    <location>
        <begin position="315"/>
        <end position="334"/>
    </location>
</feature>
<feature type="transmembrane region" description="Helical" evidence="7">
    <location>
        <begin position="55"/>
        <end position="81"/>
    </location>
</feature>
<keyword evidence="4 7" id="KW-0812">Transmembrane</keyword>
<dbReference type="Gene3D" id="1.20.144.10">
    <property type="entry name" value="Phosphatidic acid phosphatase type 2/haloperoxidase"/>
    <property type="match status" value="1"/>
</dbReference>
<reference evidence="9 10" key="1">
    <citation type="submission" date="2018-07" db="EMBL/GenBank/DDBJ databases">
        <title>Halomonas rutogse sp. nov., isolated from Lake TangqianCo on Tibetan Plateau.</title>
        <authorList>
            <person name="Lu H."/>
            <person name="Xing P."/>
            <person name="Wu Q."/>
        </authorList>
    </citation>
    <scope>NUCLEOTIDE SEQUENCE [LARGE SCALE GENOMIC DNA]</scope>
    <source>
        <strain evidence="9 10">TQ8S</strain>
    </source>
</reference>
<feature type="domain" description="Phosphatidic acid phosphatase type 2/haloperoxidase" evidence="8">
    <location>
        <begin position="317"/>
        <end position="428"/>
    </location>
</feature>
<evidence type="ECO:0000256" key="7">
    <source>
        <dbReference type="SAM" id="Phobius"/>
    </source>
</evidence>
<gene>
    <name evidence="9" type="ORF">DU506_14035</name>
</gene>
<evidence type="ECO:0000313" key="10">
    <source>
        <dbReference type="Proteomes" id="UP000253204"/>
    </source>
</evidence>
<dbReference type="InterPro" id="IPR000326">
    <property type="entry name" value="PAP2/HPO"/>
</dbReference>
<comment type="similarity">
    <text evidence="2">Belongs to the DedA family.</text>
</comment>
<organism evidence="9 10">
    <name type="scientific">Vreelandella rituensis</name>
    <dbReference type="NCBI Taxonomy" id="2282306"/>
    <lineage>
        <taxon>Bacteria</taxon>
        <taxon>Pseudomonadati</taxon>
        <taxon>Pseudomonadota</taxon>
        <taxon>Gammaproteobacteria</taxon>
        <taxon>Oceanospirillales</taxon>
        <taxon>Halomonadaceae</taxon>
        <taxon>Vreelandella</taxon>
    </lineage>
</organism>
<keyword evidence="3" id="KW-1003">Cell membrane</keyword>
<dbReference type="CDD" id="cd03392">
    <property type="entry name" value="PAP2_like_2"/>
    <property type="match status" value="1"/>
</dbReference>
<dbReference type="Proteomes" id="UP000253204">
    <property type="component" value="Unassembled WGS sequence"/>
</dbReference>
<keyword evidence="5 7" id="KW-1133">Transmembrane helix</keyword>
<dbReference type="SMART" id="SM00014">
    <property type="entry name" value="acidPPc"/>
    <property type="match status" value="1"/>
</dbReference>
<dbReference type="Pfam" id="PF01569">
    <property type="entry name" value="PAP2"/>
    <property type="match status" value="1"/>
</dbReference>
<feature type="transmembrane region" description="Helical" evidence="7">
    <location>
        <begin position="237"/>
        <end position="258"/>
    </location>
</feature>
<feature type="transmembrane region" description="Helical" evidence="7">
    <location>
        <begin position="386"/>
        <end position="407"/>
    </location>
</feature>
<feature type="transmembrane region" description="Helical" evidence="7">
    <location>
        <begin position="141"/>
        <end position="159"/>
    </location>
</feature>
<dbReference type="RefSeq" id="WP_114487533.1">
    <property type="nucleotide sequence ID" value="NZ_CBCSHM010000019.1"/>
</dbReference>
<dbReference type="InterPro" id="IPR036938">
    <property type="entry name" value="PAP2/HPO_sf"/>
</dbReference>
<evidence type="ECO:0000256" key="5">
    <source>
        <dbReference type="ARBA" id="ARBA00022989"/>
    </source>
</evidence>
<name>A0A368U105_9GAMM</name>
<dbReference type="EMBL" id="QPIJ01000036">
    <property type="protein sequence ID" value="RCV88783.1"/>
    <property type="molecule type" value="Genomic_DNA"/>
</dbReference>
<comment type="subcellular location">
    <subcellularLocation>
        <location evidence="1">Cell membrane</location>
        <topology evidence="1">Multi-pass membrane protein</topology>
    </subcellularLocation>
</comment>
<feature type="transmembrane region" description="Helical" evidence="7">
    <location>
        <begin position="288"/>
        <end position="308"/>
    </location>
</feature>
<protein>
    <submittedName>
        <fullName evidence="9">Phosphatase PAP2 family protein</fullName>
    </submittedName>
</protein>
<evidence type="ECO:0000256" key="4">
    <source>
        <dbReference type="ARBA" id="ARBA00022692"/>
    </source>
</evidence>
<keyword evidence="6 7" id="KW-0472">Membrane</keyword>
<feature type="transmembrane region" description="Helical" evidence="7">
    <location>
        <begin position="413"/>
        <end position="431"/>
    </location>
</feature>
<feature type="transmembrane region" description="Helical" evidence="7">
    <location>
        <begin position="354"/>
        <end position="374"/>
    </location>
</feature>
<evidence type="ECO:0000256" key="2">
    <source>
        <dbReference type="ARBA" id="ARBA00010792"/>
    </source>
</evidence>
<dbReference type="InterPro" id="IPR032818">
    <property type="entry name" value="DedA-like"/>
</dbReference>
<accession>A0A368U105</accession>
<feature type="transmembrane region" description="Helical" evidence="7">
    <location>
        <begin position="15"/>
        <end position="43"/>
    </location>
</feature>
<evidence type="ECO:0000256" key="6">
    <source>
        <dbReference type="ARBA" id="ARBA00023136"/>
    </source>
</evidence>
<feature type="transmembrane region" description="Helical" evidence="7">
    <location>
        <begin position="179"/>
        <end position="198"/>
    </location>
</feature>
<evidence type="ECO:0000256" key="3">
    <source>
        <dbReference type="ARBA" id="ARBA00022475"/>
    </source>
</evidence>
<sequence length="465" mass="50898">MSLADTLYQLTPSPAALLLLLLLIALVESLALVGLLVPGVLLITAAASLAGHQELALVWVIGVAFIGAVIGDGVSFGLGYLQRERVTRLWPLSRHPEWLARGARFFRRYGPFSVFFGRFIGPVRPVIPLIAGMLHMRPLTFIWANLASAALWAPAYILPGYLLGRTWEQLLDFPPGFETWLITFALIVVGLAVVFSWGRAQLAREGRLYRLTAGVARRVPLLRRPWLAMSQSGEVPLASTLLLVISLGALSGWTLMVLSHHGPMPMDTQLQQLVMALQTPFLNQLSQIMASIGDKYGVLALFLPWGLWLLAKRHIAALLHWLAALGGIALLNIWGKNFFARPRPETPDYLTGSLAYPSAHSSTAVVLFGLAAAFVAAELPHHKRFWIYWVAMALALPMALSRLVLGVHWFSDLVGGALLGLVVCALVQLNWQSRPRRSLSPCPWQALTVASLVLVSARVVLLSPV</sequence>
<keyword evidence="10" id="KW-1185">Reference proteome</keyword>
<evidence type="ECO:0000313" key="9">
    <source>
        <dbReference type="EMBL" id="RCV88783.1"/>
    </source>
</evidence>
<dbReference type="InterPro" id="IPR032816">
    <property type="entry name" value="VTT_dom"/>
</dbReference>
<proteinExistence type="inferred from homology"/>
<dbReference type="PANTHER" id="PTHR30353:SF15">
    <property type="entry name" value="INNER MEMBRANE PROTEIN YABI"/>
    <property type="match status" value="1"/>
</dbReference>
<dbReference type="GO" id="GO:0005886">
    <property type="term" value="C:plasma membrane"/>
    <property type="evidence" value="ECO:0007669"/>
    <property type="project" value="UniProtKB-SubCell"/>
</dbReference>
<evidence type="ECO:0000259" key="8">
    <source>
        <dbReference type="SMART" id="SM00014"/>
    </source>
</evidence>
<dbReference type="OrthoDB" id="9780918at2"/>
<dbReference type="AlphaFoldDB" id="A0A368U105"/>
<comment type="caution">
    <text evidence="9">The sequence shown here is derived from an EMBL/GenBank/DDBJ whole genome shotgun (WGS) entry which is preliminary data.</text>
</comment>
<dbReference type="PANTHER" id="PTHR30353">
    <property type="entry name" value="INNER MEMBRANE PROTEIN DEDA-RELATED"/>
    <property type="match status" value="1"/>
</dbReference>